<dbReference type="InterPro" id="IPR036526">
    <property type="entry name" value="C-N_Hydrolase_sf"/>
</dbReference>
<name>A0A179V9G0_9MYCO</name>
<dbReference type="PANTHER" id="PTHR43674:SF2">
    <property type="entry name" value="BETA-UREIDOPROPIONASE"/>
    <property type="match status" value="1"/>
</dbReference>
<dbReference type="InterPro" id="IPR050345">
    <property type="entry name" value="Aliph_Amidase/BUP"/>
</dbReference>
<protein>
    <submittedName>
        <fullName evidence="3">Hydrolase</fullName>
    </submittedName>
</protein>
<keyword evidence="1 3" id="KW-0378">Hydrolase</keyword>
<reference evidence="3 4" key="1">
    <citation type="submission" date="2016-01" db="EMBL/GenBank/DDBJ databases">
        <title>Mycobacterium immunogenum strain CD11_6 genome sequencing and assembly.</title>
        <authorList>
            <person name="Kaur G."/>
            <person name="Nair G.R."/>
            <person name="Mayilraj S."/>
        </authorList>
    </citation>
    <scope>NUCLEOTIDE SEQUENCE [LARGE SCALE GENOMIC DNA]</scope>
    <source>
        <strain evidence="3 4">CD11-6</strain>
    </source>
</reference>
<dbReference type="GO" id="GO:0016811">
    <property type="term" value="F:hydrolase activity, acting on carbon-nitrogen (but not peptide) bonds, in linear amides"/>
    <property type="evidence" value="ECO:0007669"/>
    <property type="project" value="TreeGrafter"/>
</dbReference>
<dbReference type="CDD" id="cd07197">
    <property type="entry name" value="nitrilase"/>
    <property type="match status" value="1"/>
</dbReference>
<dbReference type="PROSITE" id="PS50263">
    <property type="entry name" value="CN_HYDROLASE"/>
    <property type="match status" value="1"/>
</dbReference>
<dbReference type="Proteomes" id="UP000186919">
    <property type="component" value="Unassembled WGS sequence"/>
</dbReference>
<dbReference type="PANTHER" id="PTHR43674">
    <property type="entry name" value="NITRILASE C965.09-RELATED"/>
    <property type="match status" value="1"/>
</dbReference>
<dbReference type="InterPro" id="IPR003010">
    <property type="entry name" value="C-N_Hydrolase"/>
</dbReference>
<sequence length="286" mass="30427">MRTLSIAVLQTTPASGDRALTLQRFAERVRIAKQVAPQTQLVVAPELHLQALSGAAEAGMEPGAVDAEQIPGPLTEALGEISRETGVWLVPGSVFERVGDHYYNTAVAIAPDGSIAARYRKAFPWQPRETSTPGDRFTVFEIPGVGTIGLAICYDGFFPEVFRQLAWLGAEVIIQPTLTATCDRAAELITARANAIVNQVYVVNVNAAAPALGRSIIVDPEGLVRAEAGAGDELLTDVLDLDAVVRVQKHGTAGVSRMWQQIDSGAAAHVQFPAYALGGLQPRPAR</sequence>
<comment type="caution">
    <text evidence="3">The sequence shown here is derived from an EMBL/GenBank/DDBJ whole genome shotgun (WGS) entry which is preliminary data.</text>
</comment>
<dbReference type="EMBL" id="LQYE01000027">
    <property type="protein sequence ID" value="OAT68227.1"/>
    <property type="molecule type" value="Genomic_DNA"/>
</dbReference>
<evidence type="ECO:0000313" key="4">
    <source>
        <dbReference type="Proteomes" id="UP000186919"/>
    </source>
</evidence>
<dbReference type="AlphaFoldDB" id="A0A179V9G0"/>
<dbReference type="SUPFAM" id="SSF56317">
    <property type="entry name" value="Carbon-nitrogen hydrolase"/>
    <property type="match status" value="1"/>
</dbReference>
<accession>A0A179V9G0</accession>
<organism evidence="3 4">
    <name type="scientific">Mycobacteroides immunogenum</name>
    <dbReference type="NCBI Taxonomy" id="83262"/>
    <lineage>
        <taxon>Bacteria</taxon>
        <taxon>Bacillati</taxon>
        <taxon>Actinomycetota</taxon>
        <taxon>Actinomycetes</taxon>
        <taxon>Mycobacteriales</taxon>
        <taxon>Mycobacteriaceae</taxon>
        <taxon>Mycobacteroides</taxon>
    </lineage>
</organism>
<gene>
    <name evidence="3" type="ORF">AWB85_08645</name>
</gene>
<feature type="domain" description="CN hydrolase" evidence="2">
    <location>
        <begin position="4"/>
        <end position="243"/>
    </location>
</feature>
<proteinExistence type="predicted"/>
<evidence type="ECO:0000313" key="3">
    <source>
        <dbReference type="EMBL" id="OAT68227.1"/>
    </source>
</evidence>
<evidence type="ECO:0000259" key="2">
    <source>
        <dbReference type="PROSITE" id="PS50263"/>
    </source>
</evidence>
<dbReference type="Gene3D" id="3.60.110.10">
    <property type="entry name" value="Carbon-nitrogen hydrolase"/>
    <property type="match status" value="1"/>
</dbReference>
<evidence type="ECO:0000256" key="1">
    <source>
        <dbReference type="ARBA" id="ARBA00022801"/>
    </source>
</evidence>
<dbReference type="Pfam" id="PF00795">
    <property type="entry name" value="CN_hydrolase"/>
    <property type="match status" value="1"/>
</dbReference>